<dbReference type="GO" id="GO:0030313">
    <property type="term" value="C:cell envelope"/>
    <property type="evidence" value="ECO:0007669"/>
    <property type="project" value="UniProtKB-SubCell"/>
</dbReference>
<dbReference type="Gene3D" id="3.40.50.1980">
    <property type="entry name" value="Nitrogenase molybdenum iron protein domain"/>
    <property type="match status" value="2"/>
</dbReference>
<dbReference type="PROSITE" id="PS50983">
    <property type="entry name" value="FE_B12_PBP"/>
    <property type="match status" value="1"/>
</dbReference>
<dbReference type="PROSITE" id="PS51257">
    <property type="entry name" value="PROKAR_LIPOPROTEIN"/>
    <property type="match status" value="1"/>
</dbReference>
<dbReference type="Pfam" id="PF01497">
    <property type="entry name" value="Peripla_BP_2"/>
    <property type="match status" value="1"/>
</dbReference>
<protein>
    <submittedName>
        <fullName evidence="8">Iron-siderophore ABC transporter substrate-binding protein</fullName>
    </submittedName>
</protein>
<name>A0ABD5EG24_9ACTN</name>
<feature type="region of interest" description="Disordered" evidence="5">
    <location>
        <begin position="23"/>
        <end position="46"/>
    </location>
</feature>
<dbReference type="InterPro" id="IPR002491">
    <property type="entry name" value="ABC_transptr_periplasmic_BD"/>
</dbReference>
<evidence type="ECO:0000259" key="7">
    <source>
        <dbReference type="PROSITE" id="PS50983"/>
    </source>
</evidence>
<proteinExistence type="inferred from homology"/>
<dbReference type="AlphaFoldDB" id="A0ABD5EG24"/>
<dbReference type="PANTHER" id="PTHR30532:SF1">
    <property type="entry name" value="IRON(3+)-HYDROXAMATE-BINDING PROTEIN FHUD"/>
    <property type="match status" value="1"/>
</dbReference>
<comment type="subcellular location">
    <subcellularLocation>
        <location evidence="1">Cell envelope</location>
    </subcellularLocation>
</comment>
<organism evidence="8 9">
    <name type="scientific">Streptomyces evansiae</name>
    <dbReference type="NCBI Taxonomy" id="3075535"/>
    <lineage>
        <taxon>Bacteria</taxon>
        <taxon>Bacillati</taxon>
        <taxon>Actinomycetota</taxon>
        <taxon>Actinomycetes</taxon>
        <taxon>Kitasatosporales</taxon>
        <taxon>Streptomycetaceae</taxon>
        <taxon>Streptomyces</taxon>
    </lineage>
</organism>
<dbReference type="GO" id="GO:1901678">
    <property type="term" value="P:iron coordination entity transport"/>
    <property type="evidence" value="ECO:0007669"/>
    <property type="project" value="UniProtKB-ARBA"/>
</dbReference>
<sequence>MRRLLLATAAAATAAMTLAACGSSEPAKDEPASKGSAAAQKVSVTDDKGQKITLDGPAKRIVTTEWNVTEAALTLGVTPVGVADVKGYRAWDKAAPLGDGAKDIGMRGEPSTDTVAALHPDVIIATSDLKPAAIKQLRKIAPVLEATSASGGEQLKTVDRTLDLVAAATGTTDKATKVKKDFRDKIAEGRKALADAGADKREIAFADGWATGNQVSVRPFTGASFLGEINTELGLKNAWTLKGDKAYGLASTDVEGLTKLGDVNFVYIASDADGGDPFAKLAKNSVWKSLPFVKNDHVHRMDDGIWQFGNTASGTAYIDNLVKALTK</sequence>
<evidence type="ECO:0000256" key="3">
    <source>
        <dbReference type="ARBA" id="ARBA00022448"/>
    </source>
</evidence>
<feature type="domain" description="Fe/B12 periplasmic-binding" evidence="7">
    <location>
        <begin position="60"/>
        <end position="327"/>
    </location>
</feature>
<keyword evidence="3" id="KW-0813">Transport</keyword>
<keyword evidence="4 6" id="KW-0732">Signal</keyword>
<dbReference type="SUPFAM" id="SSF53807">
    <property type="entry name" value="Helical backbone' metal receptor"/>
    <property type="match status" value="1"/>
</dbReference>
<accession>A0ABD5EG24</accession>
<comment type="caution">
    <text evidence="8">The sequence shown here is derived from an EMBL/GenBank/DDBJ whole genome shotgun (WGS) entry which is preliminary data.</text>
</comment>
<gene>
    <name evidence="8" type="ORF">RM574_28945</name>
</gene>
<comment type="similarity">
    <text evidence="2">Belongs to the bacterial solute-binding protein 8 family.</text>
</comment>
<feature type="signal peptide" evidence="6">
    <location>
        <begin position="1"/>
        <end position="19"/>
    </location>
</feature>
<dbReference type="RefSeq" id="WP_093853671.1">
    <property type="nucleotide sequence ID" value="NZ_JAVRER010000082.1"/>
</dbReference>
<evidence type="ECO:0000256" key="4">
    <source>
        <dbReference type="ARBA" id="ARBA00022729"/>
    </source>
</evidence>
<evidence type="ECO:0000256" key="2">
    <source>
        <dbReference type="ARBA" id="ARBA00008814"/>
    </source>
</evidence>
<dbReference type="Proteomes" id="UP001183607">
    <property type="component" value="Unassembled WGS sequence"/>
</dbReference>
<dbReference type="PANTHER" id="PTHR30532">
    <property type="entry name" value="IRON III DICITRATE-BINDING PERIPLASMIC PROTEIN"/>
    <property type="match status" value="1"/>
</dbReference>
<reference evidence="9" key="1">
    <citation type="submission" date="2023-07" db="EMBL/GenBank/DDBJ databases">
        <title>30 novel species of actinomycetes from the DSMZ collection.</title>
        <authorList>
            <person name="Nouioui I."/>
        </authorList>
    </citation>
    <scope>NUCLEOTIDE SEQUENCE [LARGE SCALE GENOMIC DNA]</scope>
    <source>
        <strain evidence="9">DSM 41982</strain>
    </source>
</reference>
<evidence type="ECO:0000313" key="8">
    <source>
        <dbReference type="EMBL" id="MDT0419507.1"/>
    </source>
</evidence>
<evidence type="ECO:0000256" key="5">
    <source>
        <dbReference type="SAM" id="MobiDB-lite"/>
    </source>
</evidence>
<dbReference type="CDD" id="cd01146">
    <property type="entry name" value="FhuD"/>
    <property type="match status" value="1"/>
</dbReference>
<evidence type="ECO:0000256" key="1">
    <source>
        <dbReference type="ARBA" id="ARBA00004196"/>
    </source>
</evidence>
<evidence type="ECO:0000313" key="9">
    <source>
        <dbReference type="Proteomes" id="UP001183607"/>
    </source>
</evidence>
<dbReference type="InterPro" id="IPR051313">
    <property type="entry name" value="Bact_iron-sidero_bind"/>
</dbReference>
<dbReference type="EMBL" id="JAVRER010000082">
    <property type="protein sequence ID" value="MDT0419507.1"/>
    <property type="molecule type" value="Genomic_DNA"/>
</dbReference>
<feature type="chain" id="PRO_5044751723" evidence="6">
    <location>
        <begin position="20"/>
        <end position="327"/>
    </location>
</feature>
<evidence type="ECO:0000256" key="6">
    <source>
        <dbReference type="SAM" id="SignalP"/>
    </source>
</evidence>